<dbReference type="OrthoDB" id="5392716at2759"/>
<dbReference type="EMBL" id="KZ613912">
    <property type="protein sequence ID" value="PMD51118.1"/>
    <property type="molecule type" value="Genomic_DNA"/>
</dbReference>
<evidence type="ECO:0000313" key="2">
    <source>
        <dbReference type="Proteomes" id="UP000235371"/>
    </source>
</evidence>
<name>A0A2J6SK14_9HELO</name>
<gene>
    <name evidence="1" type="ORF">K444DRAFT_620280</name>
</gene>
<keyword evidence="2" id="KW-1185">Reference proteome</keyword>
<organism evidence="1 2">
    <name type="scientific">Hyaloscypha bicolor E</name>
    <dbReference type="NCBI Taxonomy" id="1095630"/>
    <lineage>
        <taxon>Eukaryota</taxon>
        <taxon>Fungi</taxon>
        <taxon>Dikarya</taxon>
        <taxon>Ascomycota</taxon>
        <taxon>Pezizomycotina</taxon>
        <taxon>Leotiomycetes</taxon>
        <taxon>Helotiales</taxon>
        <taxon>Hyaloscyphaceae</taxon>
        <taxon>Hyaloscypha</taxon>
        <taxon>Hyaloscypha bicolor</taxon>
    </lineage>
</organism>
<reference evidence="1 2" key="1">
    <citation type="submission" date="2016-04" db="EMBL/GenBank/DDBJ databases">
        <title>A degradative enzymes factory behind the ericoid mycorrhizal symbiosis.</title>
        <authorList>
            <consortium name="DOE Joint Genome Institute"/>
            <person name="Martino E."/>
            <person name="Morin E."/>
            <person name="Grelet G."/>
            <person name="Kuo A."/>
            <person name="Kohler A."/>
            <person name="Daghino S."/>
            <person name="Barry K."/>
            <person name="Choi C."/>
            <person name="Cichocki N."/>
            <person name="Clum A."/>
            <person name="Copeland A."/>
            <person name="Hainaut M."/>
            <person name="Haridas S."/>
            <person name="Labutti K."/>
            <person name="Lindquist E."/>
            <person name="Lipzen A."/>
            <person name="Khouja H.-R."/>
            <person name="Murat C."/>
            <person name="Ohm R."/>
            <person name="Olson A."/>
            <person name="Spatafora J."/>
            <person name="Veneault-Fourrey C."/>
            <person name="Henrissat B."/>
            <person name="Grigoriev I."/>
            <person name="Martin F."/>
            <person name="Perotto S."/>
        </authorList>
    </citation>
    <scope>NUCLEOTIDE SEQUENCE [LARGE SCALE GENOMIC DNA]</scope>
    <source>
        <strain evidence="1 2">E</strain>
    </source>
</reference>
<dbReference type="AlphaFoldDB" id="A0A2J6SK14"/>
<evidence type="ECO:0000313" key="1">
    <source>
        <dbReference type="EMBL" id="PMD51118.1"/>
    </source>
</evidence>
<dbReference type="InParanoid" id="A0A2J6SK14"/>
<dbReference type="RefSeq" id="XP_024728022.1">
    <property type="nucleotide sequence ID" value="XM_024881674.1"/>
</dbReference>
<dbReference type="GeneID" id="36589751"/>
<dbReference type="Proteomes" id="UP000235371">
    <property type="component" value="Unassembled WGS sequence"/>
</dbReference>
<proteinExistence type="predicted"/>
<sequence length="67" mass="8149">MPPKIDLEPYKDEILSWVSEKHTIPEILSKIRGILRGMPLYRRQLAQYRLDLSLIRRIIIEERKQKY</sequence>
<protein>
    <submittedName>
        <fullName evidence="1">Uncharacterized protein</fullName>
    </submittedName>
</protein>
<accession>A0A2J6SK14</accession>